<dbReference type="EMBL" id="FWFP01000010">
    <property type="protein sequence ID" value="SLN64873.1"/>
    <property type="molecule type" value="Genomic_DNA"/>
</dbReference>
<keyword evidence="3" id="KW-0378">Hydrolase</keyword>
<gene>
    <name evidence="3" type="ORF">RUM8411_03217</name>
</gene>
<evidence type="ECO:0000313" key="4">
    <source>
        <dbReference type="Proteomes" id="UP000193778"/>
    </source>
</evidence>
<keyword evidence="4" id="KW-1185">Reference proteome</keyword>
<dbReference type="GO" id="GO:0016787">
    <property type="term" value="F:hydrolase activity"/>
    <property type="evidence" value="ECO:0007669"/>
    <property type="project" value="UniProtKB-KW"/>
</dbReference>
<evidence type="ECO:0000313" key="3">
    <source>
        <dbReference type="EMBL" id="SLN64873.1"/>
    </source>
</evidence>
<feature type="chain" id="PRO_5012733455" evidence="1">
    <location>
        <begin position="31"/>
        <end position="298"/>
    </location>
</feature>
<sequence length="298" mass="33236">MPSVHCNRIKIIGSLVAFLVALLPSSPVFSQDQGLHNSTKVFSAPADLSWMDWDDPDELERTWRAAIVRVPVENGQSKQVTTDDLREQKSGVERKLPTIVYLHGCSGIWPGTHRRIKFLSENGYLVIAPASLARETYPRSCNVETREGDLFRGTLVLRRNDAGYAIEMARKLPIVDGNNIVLMGFSEGAVATVSFEAQNEQQRVKARVAEGWTCHTPFSEARGVNAPQSEPVLTLVGAQDPWYQNKWTEGDCSKFLNSQNGSRSIVYSDGDLAGKHGLLEFERAQRDVLNFLDENLDF</sequence>
<dbReference type="SUPFAM" id="SSF53474">
    <property type="entry name" value="alpha/beta-Hydrolases"/>
    <property type="match status" value="1"/>
</dbReference>
<name>A0A1X6ZXT8_9RHOB</name>
<reference evidence="4" key="1">
    <citation type="submission" date="2017-03" db="EMBL/GenBank/DDBJ databases">
        <authorList>
            <person name="Rodrigo-Torres L."/>
            <person name="Arahal R.D."/>
            <person name="Lucena T."/>
        </authorList>
    </citation>
    <scope>NUCLEOTIDE SEQUENCE [LARGE SCALE GENOMIC DNA]</scope>
    <source>
        <strain evidence="4">CECT 8411</strain>
    </source>
</reference>
<dbReference type="InterPro" id="IPR029058">
    <property type="entry name" value="AB_hydrolase_fold"/>
</dbReference>
<accession>A0A1X6ZXT8</accession>
<feature type="signal peptide" evidence="1">
    <location>
        <begin position="1"/>
        <end position="30"/>
    </location>
</feature>
<organism evidence="3 4">
    <name type="scientific">Ruegeria meonggei</name>
    <dbReference type="NCBI Taxonomy" id="1446476"/>
    <lineage>
        <taxon>Bacteria</taxon>
        <taxon>Pseudomonadati</taxon>
        <taxon>Pseudomonadota</taxon>
        <taxon>Alphaproteobacteria</taxon>
        <taxon>Rhodobacterales</taxon>
        <taxon>Roseobacteraceae</taxon>
        <taxon>Ruegeria</taxon>
    </lineage>
</organism>
<dbReference type="Pfam" id="PF01738">
    <property type="entry name" value="DLH"/>
    <property type="match status" value="1"/>
</dbReference>
<proteinExistence type="predicted"/>
<protein>
    <submittedName>
        <fullName evidence="3">Alpha/beta hydrolase family protein</fullName>
    </submittedName>
</protein>
<feature type="domain" description="Dienelactone hydrolase" evidence="2">
    <location>
        <begin position="95"/>
        <end position="267"/>
    </location>
</feature>
<dbReference type="Gene3D" id="3.40.50.1820">
    <property type="entry name" value="alpha/beta hydrolase"/>
    <property type="match status" value="1"/>
</dbReference>
<dbReference type="InterPro" id="IPR002925">
    <property type="entry name" value="Dienelactn_hydro"/>
</dbReference>
<evidence type="ECO:0000256" key="1">
    <source>
        <dbReference type="SAM" id="SignalP"/>
    </source>
</evidence>
<evidence type="ECO:0000259" key="2">
    <source>
        <dbReference type="Pfam" id="PF01738"/>
    </source>
</evidence>
<keyword evidence="1" id="KW-0732">Signal</keyword>
<dbReference type="AlphaFoldDB" id="A0A1X6ZXT8"/>
<dbReference type="Proteomes" id="UP000193778">
    <property type="component" value="Unassembled WGS sequence"/>
</dbReference>